<keyword evidence="2" id="KW-0808">Transferase</keyword>
<evidence type="ECO:0000313" key="3">
    <source>
        <dbReference type="EMBL" id="CAH1773428.1"/>
    </source>
</evidence>
<gene>
    <name evidence="3" type="ORF">OFUS_LOCUS1027</name>
</gene>
<dbReference type="Pfam" id="PF00685">
    <property type="entry name" value="Sulfotransfer_1"/>
    <property type="match status" value="1"/>
</dbReference>
<evidence type="ECO:0000256" key="1">
    <source>
        <dbReference type="ARBA" id="ARBA00005771"/>
    </source>
</evidence>
<dbReference type="InterPro" id="IPR027417">
    <property type="entry name" value="P-loop_NTPase"/>
</dbReference>
<dbReference type="InterPro" id="IPR000863">
    <property type="entry name" value="Sulfotransferase_dom"/>
</dbReference>
<dbReference type="OrthoDB" id="205623at2759"/>
<dbReference type="Proteomes" id="UP000749559">
    <property type="component" value="Unassembled WGS sequence"/>
</dbReference>
<evidence type="ECO:0000313" key="4">
    <source>
        <dbReference type="Proteomes" id="UP000749559"/>
    </source>
</evidence>
<dbReference type="PANTHER" id="PTHR11783">
    <property type="entry name" value="SULFOTRANSFERASE SULT"/>
    <property type="match status" value="1"/>
</dbReference>
<comment type="caution">
    <text evidence="3">The sequence shown here is derived from an EMBL/GenBank/DDBJ whole genome shotgun (WGS) entry which is preliminary data.</text>
</comment>
<name>A0A8J1U8I9_OWEFU</name>
<dbReference type="GO" id="GO:0008146">
    <property type="term" value="F:sulfotransferase activity"/>
    <property type="evidence" value="ECO:0007669"/>
    <property type="project" value="InterPro"/>
</dbReference>
<proteinExistence type="inferred from homology"/>
<dbReference type="EMBL" id="CAIIXF020000001">
    <property type="protein sequence ID" value="CAH1773428.1"/>
    <property type="molecule type" value="Genomic_DNA"/>
</dbReference>
<protein>
    <submittedName>
        <fullName evidence="3">Uncharacterized protein</fullName>
    </submittedName>
</protein>
<dbReference type="Gene3D" id="3.40.50.300">
    <property type="entry name" value="P-loop containing nucleotide triphosphate hydrolases"/>
    <property type="match status" value="1"/>
</dbReference>
<evidence type="ECO:0000256" key="2">
    <source>
        <dbReference type="ARBA" id="ARBA00022679"/>
    </source>
</evidence>
<dbReference type="AlphaFoldDB" id="A0A8J1U8I9"/>
<reference evidence="3" key="1">
    <citation type="submission" date="2022-03" db="EMBL/GenBank/DDBJ databases">
        <authorList>
            <person name="Martin C."/>
        </authorList>
    </citation>
    <scope>NUCLEOTIDE SEQUENCE</scope>
</reference>
<accession>A0A8J1U8I9</accession>
<dbReference type="SUPFAM" id="SSF52540">
    <property type="entry name" value="P-loop containing nucleoside triphosphate hydrolases"/>
    <property type="match status" value="1"/>
</dbReference>
<sequence length="318" mass="36667">MAENRTFADLYRYKQKVIKGHLFPSFTDFKAIEEMDKLEIRSDDILISSYPRSGTHWAVELVDIIRRDGDIESGSHIHIHDKFRWLEIPREYLKGGVSLADFEGVGSPITDAAAMPSPRLLVTHMGYDLLPEEAKQGRCKTIVVFRNPKSALVSHMHLLNSFSAAYKSLFNMDIMLNGELTETNDKTAWGTWFNFVKGWCSNKDRLRKYVLFIRYEEMVKDMAKVVRDVATFLDKSLTEEKVQTIVDHLSFGNMKKNPSTGDAFQHMKKSVGSDGDTPHMRKGKIDDWKKYMTVKQSERLDAYFGNTLENMGLHFQYE</sequence>
<comment type="similarity">
    <text evidence="1">Belongs to the sulfotransferase 1 family.</text>
</comment>
<keyword evidence="4" id="KW-1185">Reference proteome</keyword>
<organism evidence="3 4">
    <name type="scientific">Owenia fusiformis</name>
    <name type="common">Polychaete worm</name>
    <dbReference type="NCBI Taxonomy" id="6347"/>
    <lineage>
        <taxon>Eukaryota</taxon>
        <taxon>Metazoa</taxon>
        <taxon>Spiralia</taxon>
        <taxon>Lophotrochozoa</taxon>
        <taxon>Annelida</taxon>
        <taxon>Polychaeta</taxon>
        <taxon>Sedentaria</taxon>
        <taxon>Canalipalpata</taxon>
        <taxon>Sabellida</taxon>
        <taxon>Oweniida</taxon>
        <taxon>Oweniidae</taxon>
        <taxon>Owenia</taxon>
    </lineage>
</organism>